<dbReference type="OrthoDB" id="591557at2759"/>
<dbReference type="InterPro" id="IPR013187">
    <property type="entry name" value="F-box-assoc_dom_typ3"/>
</dbReference>
<protein>
    <recommendedName>
        <fullName evidence="1">F-box domain-containing protein</fullName>
    </recommendedName>
</protein>
<organism evidence="2 3">
    <name type="scientific">Phaseolus vulgaris</name>
    <name type="common">Kidney bean</name>
    <name type="synonym">French bean</name>
    <dbReference type="NCBI Taxonomy" id="3885"/>
    <lineage>
        <taxon>Eukaryota</taxon>
        <taxon>Viridiplantae</taxon>
        <taxon>Streptophyta</taxon>
        <taxon>Embryophyta</taxon>
        <taxon>Tracheophyta</taxon>
        <taxon>Spermatophyta</taxon>
        <taxon>Magnoliopsida</taxon>
        <taxon>eudicotyledons</taxon>
        <taxon>Gunneridae</taxon>
        <taxon>Pentapetalae</taxon>
        <taxon>rosids</taxon>
        <taxon>fabids</taxon>
        <taxon>Fabales</taxon>
        <taxon>Fabaceae</taxon>
        <taxon>Papilionoideae</taxon>
        <taxon>50 kb inversion clade</taxon>
        <taxon>NPAAA clade</taxon>
        <taxon>indigoferoid/millettioid clade</taxon>
        <taxon>Phaseoleae</taxon>
        <taxon>Phaseolus</taxon>
    </lineage>
</organism>
<dbReference type="AlphaFoldDB" id="V7BLB2"/>
<evidence type="ECO:0000313" key="2">
    <source>
        <dbReference type="EMBL" id="ESW17386.1"/>
    </source>
</evidence>
<sequence>MLMEILCRLSVKDLLRLKRVSKGWNHLISDSTFVKLHLQRSSKNTHILLTFHDYFYTKRRNFAIVCPVQDLLDNPNSTLETLSHKYRPFDRNYSILGVCNGLVCLGDYNCEFKEYWVRFGNPATRIMSKNSPHVRLNPDHYNYPYMFMIGFGYDDWSDTYQVVFLDNNRKNSQKLDVRVYCSGDKCWRKTFTCDAVPTLTGLGTCVSGTLNWLVFPKSCSDGKQLGTVKMSELEIFSYHLKKETCSYFSVPDGTSEVLPFLPALVTLKGCLGLSHINGHYLVVWLKREFSDEKSWSKLLNLYNPICDDLEILYMCENDNVVVLANTNKGEFILYNIREKRIDGRQKYNKFKMNLFSYDYVQSLVLPYRN</sequence>
<dbReference type="NCBIfam" id="TIGR01640">
    <property type="entry name" value="F_box_assoc_1"/>
    <property type="match status" value="1"/>
</dbReference>
<proteinExistence type="predicted"/>
<dbReference type="EMBL" id="CM002294">
    <property type="protein sequence ID" value="ESW17386.1"/>
    <property type="molecule type" value="Genomic_DNA"/>
</dbReference>
<dbReference type="STRING" id="3885.V7BLB2"/>
<feature type="domain" description="F-box" evidence="1">
    <location>
        <begin position="1"/>
        <end position="36"/>
    </location>
</feature>
<dbReference type="PANTHER" id="PTHR31672">
    <property type="entry name" value="BNACNNG10540D PROTEIN"/>
    <property type="match status" value="1"/>
</dbReference>
<dbReference type="OMA" id="ICMREND"/>
<dbReference type="Gramene" id="ESW17386">
    <property type="protein sequence ID" value="ESW17386"/>
    <property type="gene ID" value="PHAVU_007G235100g"/>
</dbReference>
<dbReference type="InterPro" id="IPR001810">
    <property type="entry name" value="F-box_dom"/>
</dbReference>
<dbReference type="Pfam" id="PF08268">
    <property type="entry name" value="FBA_3"/>
    <property type="match status" value="1"/>
</dbReference>
<dbReference type="InterPro" id="IPR017451">
    <property type="entry name" value="F-box-assoc_interact_dom"/>
</dbReference>
<evidence type="ECO:0000313" key="3">
    <source>
        <dbReference type="Proteomes" id="UP000000226"/>
    </source>
</evidence>
<reference evidence="3" key="1">
    <citation type="journal article" date="2014" name="Nat. Genet.">
        <title>A reference genome for common bean and genome-wide analysis of dual domestications.</title>
        <authorList>
            <person name="Schmutz J."/>
            <person name="McClean P.E."/>
            <person name="Mamidi S."/>
            <person name="Wu G.A."/>
            <person name="Cannon S.B."/>
            <person name="Grimwood J."/>
            <person name="Jenkins J."/>
            <person name="Shu S."/>
            <person name="Song Q."/>
            <person name="Chavarro C."/>
            <person name="Torres-Torres M."/>
            <person name="Geffroy V."/>
            <person name="Moghaddam S.M."/>
            <person name="Gao D."/>
            <person name="Abernathy B."/>
            <person name="Barry K."/>
            <person name="Blair M."/>
            <person name="Brick M.A."/>
            <person name="Chovatia M."/>
            <person name="Gepts P."/>
            <person name="Goodstein D.M."/>
            <person name="Gonzales M."/>
            <person name="Hellsten U."/>
            <person name="Hyten D.L."/>
            <person name="Jia G."/>
            <person name="Kelly J.D."/>
            <person name="Kudrna D."/>
            <person name="Lee R."/>
            <person name="Richard M.M."/>
            <person name="Miklas P.N."/>
            <person name="Osorno J.M."/>
            <person name="Rodrigues J."/>
            <person name="Thareau V."/>
            <person name="Urrea C.A."/>
            <person name="Wang M."/>
            <person name="Yu Y."/>
            <person name="Zhang M."/>
            <person name="Wing R.A."/>
            <person name="Cregan P.B."/>
            <person name="Rokhsar D.S."/>
            <person name="Jackson S.A."/>
        </authorList>
    </citation>
    <scope>NUCLEOTIDE SEQUENCE [LARGE SCALE GENOMIC DNA]</scope>
    <source>
        <strain evidence="3">cv. G19833</strain>
    </source>
</reference>
<dbReference type="PANTHER" id="PTHR31672:SF13">
    <property type="entry name" value="F-BOX PROTEIN CPR30-LIKE"/>
    <property type="match status" value="1"/>
</dbReference>
<dbReference type="InterPro" id="IPR050796">
    <property type="entry name" value="SCF_F-box_component"/>
</dbReference>
<name>V7BLB2_PHAVU</name>
<dbReference type="Pfam" id="PF00646">
    <property type="entry name" value="F-box"/>
    <property type="match status" value="1"/>
</dbReference>
<dbReference type="Proteomes" id="UP000000226">
    <property type="component" value="Chromosome 7"/>
</dbReference>
<evidence type="ECO:0000259" key="1">
    <source>
        <dbReference type="PROSITE" id="PS50181"/>
    </source>
</evidence>
<dbReference type="Gene3D" id="1.20.1280.50">
    <property type="match status" value="1"/>
</dbReference>
<dbReference type="PROSITE" id="PS50181">
    <property type="entry name" value="FBOX"/>
    <property type="match status" value="1"/>
</dbReference>
<gene>
    <name evidence="2" type="ORF">PHAVU_007G235100g</name>
</gene>
<keyword evidence="3" id="KW-1185">Reference proteome</keyword>
<dbReference type="SUPFAM" id="SSF81383">
    <property type="entry name" value="F-box domain"/>
    <property type="match status" value="1"/>
</dbReference>
<dbReference type="InterPro" id="IPR036047">
    <property type="entry name" value="F-box-like_dom_sf"/>
</dbReference>
<accession>V7BLB2</accession>